<dbReference type="OrthoDB" id="439808at2759"/>
<dbReference type="PROSITE" id="PS50102">
    <property type="entry name" value="RRM"/>
    <property type="match status" value="2"/>
</dbReference>
<evidence type="ECO:0000313" key="5">
    <source>
        <dbReference type="EMBL" id="CDH58030.1"/>
    </source>
</evidence>
<feature type="compositionally biased region" description="Basic residues" evidence="3">
    <location>
        <begin position="125"/>
        <end position="144"/>
    </location>
</feature>
<dbReference type="InterPro" id="IPR000504">
    <property type="entry name" value="RRM_dom"/>
</dbReference>
<dbReference type="InterPro" id="IPR035979">
    <property type="entry name" value="RBD_domain_sf"/>
</dbReference>
<feature type="compositionally biased region" description="Basic residues" evidence="3">
    <location>
        <begin position="201"/>
        <end position="215"/>
    </location>
</feature>
<dbReference type="InterPro" id="IPR052462">
    <property type="entry name" value="SLIRP/GR-RBP-like"/>
</dbReference>
<evidence type="ECO:0000259" key="4">
    <source>
        <dbReference type="PROSITE" id="PS50102"/>
    </source>
</evidence>
<sequence>MAVTTEQPTVDATKTAEHPTVEKELVEDNKVFVGNLPFKTTQEALIKFFESAGKVTEATIIKHGRRSLGYGFVGFETAAEAEKARKELNKKELEGREVNVEVAKPKTHVDKKPETSSDNESALPRARKSRRRVTRRRNNKKKKAAAAAAAASEQQDQTDASATKKEDGDAAANKEAKTKEVSSSAKESDAAGTTEDTTASTKKKNRNRRKRAAKAKRTEPSKTTVFVANLPYATTDEGLAEVFKNYKFNSAQVARMKSGRSKGYGFVELVSEEEQKRALDNIKDVELEGRAIYLKIAMSERVEPEEETAKEDATEKKNDDKKEAEKKDDAKPAEKKEAEKKDAPKPAEKKEAEKPAEKKDAAKPAEKKDAAKPAEKKEVNGDKKAAAPATKTTEKPAAAAAAPAEKKDAAAAKAPEKKDAAAANDSLSCFFIMPSWCFFFPVNKISSPIKVFFVLPLYWVVAMHTERWLSRATFIVGL</sequence>
<feature type="compositionally biased region" description="Basic and acidic residues" evidence="3">
    <location>
        <begin position="162"/>
        <end position="180"/>
    </location>
</feature>
<proteinExistence type="predicted"/>
<evidence type="ECO:0000313" key="6">
    <source>
        <dbReference type="Proteomes" id="UP000027586"/>
    </source>
</evidence>
<accession>A0A068S7V4</accession>
<dbReference type="SUPFAM" id="SSF54928">
    <property type="entry name" value="RNA-binding domain, RBD"/>
    <property type="match status" value="2"/>
</dbReference>
<dbReference type="EMBL" id="CBTN010000052">
    <property type="protein sequence ID" value="CDH58030.1"/>
    <property type="molecule type" value="Genomic_DNA"/>
</dbReference>
<feature type="compositionally biased region" description="Polar residues" evidence="3">
    <location>
        <begin position="152"/>
        <end position="161"/>
    </location>
</feature>
<dbReference type="STRING" id="1263082.A0A068S7V4"/>
<feature type="region of interest" description="Disordered" evidence="3">
    <location>
        <begin position="96"/>
        <end position="223"/>
    </location>
</feature>
<feature type="compositionally biased region" description="Low complexity" evidence="3">
    <location>
        <begin position="386"/>
        <end position="403"/>
    </location>
</feature>
<name>A0A068S7V4_9FUNG</name>
<feature type="domain" description="RRM" evidence="4">
    <location>
        <begin position="223"/>
        <end position="299"/>
    </location>
</feature>
<feature type="domain" description="RRM" evidence="4">
    <location>
        <begin position="29"/>
        <end position="105"/>
    </location>
</feature>
<dbReference type="VEuPathDB" id="FungiDB:LCOR_08911.1"/>
<protein>
    <recommendedName>
        <fullName evidence="4">RRM domain-containing protein</fullName>
    </recommendedName>
</protein>
<dbReference type="PANTHER" id="PTHR48027">
    <property type="entry name" value="HETEROGENEOUS NUCLEAR RIBONUCLEOPROTEIN 87F-RELATED"/>
    <property type="match status" value="1"/>
</dbReference>
<feature type="compositionally biased region" description="Basic and acidic residues" evidence="3">
    <location>
        <begin position="310"/>
        <end position="385"/>
    </location>
</feature>
<dbReference type="GO" id="GO:0003723">
    <property type="term" value="F:RNA binding"/>
    <property type="evidence" value="ECO:0007669"/>
    <property type="project" value="UniProtKB-UniRule"/>
</dbReference>
<feature type="region of interest" description="Disordered" evidence="3">
    <location>
        <begin position="297"/>
        <end position="412"/>
    </location>
</feature>
<dbReference type="AlphaFoldDB" id="A0A068S7V4"/>
<organism evidence="5 6">
    <name type="scientific">Lichtheimia corymbifera JMRC:FSU:9682</name>
    <dbReference type="NCBI Taxonomy" id="1263082"/>
    <lineage>
        <taxon>Eukaryota</taxon>
        <taxon>Fungi</taxon>
        <taxon>Fungi incertae sedis</taxon>
        <taxon>Mucoromycota</taxon>
        <taxon>Mucoromycotina</taxon>
        <taxon>Mucoromycetes</taxon>
        <taxon>Mucorales</taxon>
        <taxon>Lichtheimiaceae</taxon>
        <taxon>Lichtheimia</taxon>
    </lineage>
</organism>
<evidence type="ECO:0000256" key="1">
    <source>
        <dbReference type="ARBA" id="ARBA00022884"/>
    </source>
</evidence>
<evidence type="ECO:0000256" key="3">
    <source>
        <dbReference type="SAM" id="MobiDB-lite"/>
    </source>
</evidence>
<keyword evidence="1 2" id="KW-0694">RNA-binding</keyword>
<keyword evidence="6" id="KW-1185">Reference proteome</keyword>
<dbReference type="Gene3D" id="3.30.70.330">
    <property type="match status" value="2"/>
</dbReference>
<dbReference type="SMART" id="SM00360">
    <property type="entry name" value="RRM"/>
    <property type="match status" value="2"/>
</dbReference>
<comment type="caution">
    <text evidence="5">The sequence shown here is derived from an EMBL/GenBank/DDBJ whole genome shotgun (WGS) entry which is preliminary data.</text>
</comment>
<gene>
    <name evidence="5" type="ORF">LCOR_08911.1</name>
</gene>
<dbReference type="Proteomes" id="UP000027586">
    <property type="component" value="Unassembled WGS sequence"/>
</dbReference>
<evidence type="ECO:0000256" key="2">
    <source>
        <dbReference type="PROSITE-ProRule" id="PRU00176"/>
    </source>
</evidence>
<dbReference type="Pfam" id="PF00076">
    <property type="entry name" value="RRM_1"/>
    <property type="match status" value="2"/>
</dbReference>
<reference evidence="5" key="1">
    <citation type="submission" date="2013-08" db="EMBL/GenBank/DDBJ databases">
        <title>Gene expansion shapes genome architecture in the human pathogen Lichtheimia corymbifera: an evolutionary genomics analysis in the ancient terrestrial Mucorales (Mucoromycotina).</title>
        <authorList>
            <person name="Schwartze V.U."/>
            <person name="Winter S."/>
            <person name="Shelest E."/>
            <person name="Marcet-Houben M."/>
            <person name="Horn F."/>
            <person name="Wehner S."/>
            <person name="Hoffmann K."/>
            <person name="Riege K."/>
            <person name="Sammeth M."/>
            <person name="Nowrousian M."/>
            <person name="Valiante V."/>
            <person name="Linde J."/>
            <person name="Jacobsen I.D."/>
            <person name="Marz M."/>
            <person name="Brakhage A.A."/>
            <person name="Gabaldon T."/>
            <person name="Bocker S."/>
            <person name="Voigt K."/>
        </authorList>
    </citation>
    <scope>NUCLEOTIDE SEQUENCE [LARGE SCALE GENOMIC DNA]</scope>
    <source>
        <strain evidence="5">FSU 9682</strain>
    </source>
</reference>
<dbReference type="InterPro" id="IPR012677">
    <property type="entry name" value="Nucleotide-bd_a/b_plait_sf"/>
</dbReference>
<dbReference type="CDD" id="cd00590">
    <property type="entry name" value="RRM_SF"/>
    <property type="match status" value="1"/>
</dbReference>
<feature type="compositionally biased region" description="Basic and acidic residues" evidence="3">
    <location>
        <begin position="96"/>
        <end position="115"/>
    </location>
</feature>